<reference evidence="3" key="2">
    <citation type="submission" date="2020-09" db="EMBL/GenBank/DDBJ databases">
        <authorList>
            <person name="Sun Q."/>
            <person name="Sedlacek I."/>
        </authorList>
    </citation>
    <scope>NUCLEOTIDE SEQUENCE</scope>
    <source>
        <strain evidence="3">CCM 7217</strain>
    </source>
</reference>
<feature type="transmembrane region" description="Helical" evidence="2">
    <location>
        <begin position="20"/>
        <end position="43"/>
    </location>
</feature>
<feature type="region of interest" description="Disordered" evidence="1">
    <location>
        <begin position="89"/>
        <end position="128"/>
    </location>
</feature>
<evidence type="ECO:0000313" key="4">
    <source>
        <dbReference type="Proteomes" id="UP000646833"/>
    </source>
</evidence>
<evidence type="ECO:0000313" key="3">
    <source>
        <dbReference type="EMBL" id="GGC61490.1"/>
    </source>
</evidence>
<evidence type="ECO:0008006" key="5">
    <source>
        <dbReference type="Google" id="ProtNLM"/>
    </source>
</evidence>
<dbReference type="Pfam" id="PF20389">
    <property type="entry name" value="DUF6684"/>
    <property type="match status" value="1"/>
</dbReference>
<dbReference type="AlphaFoldDB" id="A0A830DUD3"/>
<proteinExistence type="predicted"/>
<evidence type="ECO:0000256" key="1">
    <source>
        <dbReference type="SAM" id="MobiDB-lite"/>
    </source>
</evidence>
<sequence length="128" mass="13557">MNGVPDCPDMATKTFDKDTILDLTVNMVPLAIILFFVVAFTFVNPFGFESLTSGLQYTLLIAPFVLLAALTYLSGKAIAGSEKEGTVYAPGQATVPGAKPLHEEEGEEAAELEESPDDDAVEAADETA</sequence>
<reference evidence="3" key="1">
    <citation type="journal article" date="2014" name="Int. J. Syst. Evol. Microbiol.">
        <title>Complete genome sequence of Corynebacterium casei LMG S-19264T (=DSM 44701T), isolated from a smear-ripened cheese.</title>
        <authorList>
            <consortium name="US DOE Joint Genome Institute (JGI-PGF)"/>
            <person name="Walter F."/>
            <person name="Albersmeier A."/>
            <person name="Kalinowski J."/>
            <person name="Ruckert C."/>
        </authorList>
    </citation>
    <scope>NUCLEOTIDE SEQUENCE</scope>
    <source>
        <strain evidence="3">CCM 7217</strain>
    </source>
</reference>
<dbReference type="Proteomes" id="UP000646833">
    <property type="component" value="Unassembled WGS sequence"/>
</dbReference>
<dbReference type="EMBL" id="BMCI01000004">
    <property type="protein sequence ID" value="GGC61490.1"/>
    <property type="molecule type" value="Genomic_DNA"/>
</dbReference>
<comment type="caution">
    <text evidence="3">The sequence shown here is derived from an EMBL/GenBank/DDBJ whole genome shotgun (WGS) entry which is preliminary data.</text>
</comment>
<accession>A0A830DUD3</accession>
<gene>
    <name evidence="3" type="ORF">GCM10007209_24470</name>
</gene>
<organism evidence="3 4">
    <name type="scientific">Haloferax sulfurifontis</name>
    <dbReference type="NCBI Taxonomy" id="255616"/>
    <lineage>
        <taxon>Archaea</taxon>
        <taxon>Methanobacteriati</taxon>
        <taxon>Methanobacteriota</taxon>
        <taxon>Stenosarchaea group</taxon>
        <taxon>Halobacteria</taxon>
        <taxon>Halobacteriales</taxon>
        <taxon>Haloferacaceae</taxon>
        <taxon>Haloferax</taxon>
    </lineage>
</organism>
<protein>
    <recommendedName>
        <fullName evidence="5">Cox cluster protein</fullName>
    </recommendedName>
</protein>
<feature type="compositionally biased region" description="Acidic residues" evidence="1">
    <location>
        <begin position="104"/>
        <end position="128"/>
    </location>
</feature>
<keyword evidence="2" id="KW-0812">Transmembrane</keyword>
<dbReference type="InterPro" id="IPR046506">
    <property type="entry name" value="DUF6684"/>
</dbReference>
<name>A0A830DUD3_9EURY</name>
<feature type="transmembrane region" description="Helical" evidence="2">
    <location>
        <begin position="55"/>
        <end position="73"/>
    </location>
</feature>
<keyword evidence="2" id="KW-0472">Membrane</keyword>
<keyword evidence="2" id="KW-1133">Transmembrane helix</keyword>
<evidence type="ECO:0000256" key="2">
    <source>
        <dbReference type="SAM" id="Phobius"/>
    </source>
</evidence>